<keyword evidence="2" id="KW-0808">Transferase</keyword>
<evidence type="ECO:0000256" key="3">
    <source>
        <dbReference type="ARBA" id="ARBA00022691"/>
    </source>
</evidence>
<dbReference type="EMBL" id="BART01015477">
    <property type="protein sequence ID" value="GAG84985.1"/>
    <property type="molecule type" value="Genomic_DNA"/>
</dbReference>
<accession>X1AQI1</accession>
<evidence type="ECO:0000256" key="1">
    <source>
        <dbReference type="ARBA" id="ARBA00022603"/>
    </source>
</evidence>
<protein>
    <recommendedName>
        <fullName evidence="5">DNA adenine methylase</fullName>
    </recommendedName>
</protein>
<evidence type="ECO:0000256" key="2">
    <source>
        <dbReference type="ARBA" id="ARBA00022679"/>
    </source>
</evidence>
<sequence length="177" mass="21143">TKALFEQLKVWKPDNKVDKAYRYFVINRTAYSGIMNLPNWGFHHTKSVQPDRWASRIIRAGEKLETGVKITKLPYLDIINAPSQKKVWLFIDPPYFKADQKRAYLHSFQYEDHMRLLEALKSTKFLFCLTYDNCDEIKGLYSWANIYEIEWRYHTANSNVTTRKMGRELIISNYEIY</sequence>
<dbReference type="GO" id="GO:0006298">
    <property type="term" value="P:mismatch repair"/>
    <property type="evidence" value="ECO:0007669"/>
    <property type="project" value="TreeGrafter"/>
</dbReference>
<dbReference type="SUPFAM" id="SSF53335">
    <property type="entry name" value="S-adenosyl-L-methionine-dependent methyltransferases"/>
    <property type="match status" value="1"/>
</dbReference>
<reference evidence="4" key="1">
    <citation type="journal article" date="2014" name="Front. Microbiol.">
        <title>High frequency of phylogenetically diverse reductive dehalogenase-homologous genes in deep subseafloor sedimentary metagenomes.</title>
        <authorList>
            <person name="Kawai M."/>
            <person name="Futagami T."/>
            <person name="Toyoda A."/>
            <person name="Takaki Y."/>
            <person name="Nishi S."/>
            <person name="Hori S."/>
            <person name="Arai W."/>
            <person name="Tsubouchi T."/>
            <person name="Morono Y."/>
            <person name="Uchiyama I."/>
            <person name="Ito T."/>
            <person name="Fujiyama A."/>
            <person name="Inagaki F."/>
            <person name="Takami H."/>
        </authorList>
    </citation>
    <scope>NUCLEOTIDE SEQUENCE</scope>
    <source>
        <strain evidence="4">Expedition CK06-06</strain>
    </source>
</reference>
<dbReference type="GO" id="GO:0043565">
    <property type="term" value="F:sequence-specific DNA binding"/>
    <property type="evidence" value="ECO:0007669"/>
    <property type="project" value="TreeGrafter"/>
</dbReference>
<dbReference type="GO" id="GO:0009307">
    <property type="term" value="P:DNA restriction-modification system"/>
    <property type="evidence" value="ECO:0007669"/>
    <property type="project" value="InterPro"/>
</dbReference>
<dbReference type="Gene3D" id="3.40.50.150">
    <property type="entry name" value="Vaccinia Virus protein VP39"/>
    <property type="match status" value="1"/>
</dbReference>
<keyword evidence="3" id="KW-0949">S-adenosyl-L-methionine</keyword>
<dbReference type="PANTHER" id="PTHR30481">
    <property type="entry name" value="DNA ADENINE METHYLASE"/>
    <property type="match status" value="1"/>
</dbReference>
<dbReference type="AlphaFoldDB" id="X1AQI1"/>
<dbReference type="InterPro" id="IPR029063">
    <property type="entry name" value="SAM-dependent_MTases_sf"/>
</dbReference>
<dbReference type="InterPro" id="IPR012327">
    <property type="entry name" value="MeTrfase_D12"/>
</dbReference>
<dbReference type="GO" id="GO:0032259">
    <property type="term" value="P:methylation"/>
    <property type="evidence" value="ECO:0007669"/>
    <property type="project" value="UniProtKB-KW"/>
</dbReference>
<evidence type="ECO:0000313" key="4">
    <source>
        <dbReference type="EMBL" id="GAG84985.1"/>
    </source>
</evidence>
<dbReference type="PANTHER" id="PTHR30481:SF2">
    <property type="entry name" value="SITE-SPECIFIC DNA-METHYLTRANSFERASE (ADENINE-SPECIFIC)"/>
    <property type="match status" value="1"/>
</dbReference>
<dbReference type="Pfam" id="PF02086">
    <property type="entry name" value="MethyltransfD12"/>
    <property type="match status" value="1"/>
</dbReference>
<gene>
    <name evidence="4" type="ORF">S01H4_30041</name>
</gene>
<dbReference type="GO" id="GO:0009007">
    <property type="term" value="F:site-specific DNA-methyltransferase (adenine-specific) activity"/>
    <property type="evidence" value="ECO:0007669"/>
    <property type="project" value="UniProtKB-EC"/>
</dbReference>
<comment type="caution">
    <text evidence="4">The sequence shown here is derived from an EMBL/GenBank/DDBJ whole genome shotgun (WGS) entry which is preliminary data.</text>
</comment>
<feature type="non-terminal residue" evidence="4">
    <location>
        <position position="1"/>
    </location>
</feature>
<organism evidence="4">
    <name type="scientific">marine sediment metagenome</name>
    <dbReference type="NCBI Taxonomy" id="412755"/>
    <lineage>
        <taxon>unclassified sequences</taxon>
        <taxon>metagenomes</taxon>
        <taxon>ecological metagenomes</taxon>
    </lineage>
</organism>
<keyword evidence="1" id="KW-0489">Methyltransferase</keyword>
<evidence type="ECO:0008006" key="5">
    <source>
        <dbReference type="Google" id="ProtNLM"/>
    </source>
</evidence>
<name>X1AQI1_9ZZZZ</name>
<dbReference type="GO" id="GO:1904047">
    <property type="term" value="F:S-adenosyl-L-methionine binding"/>
    <property type="evidence" value="ECO:0007669"/>
    <property type="project" value="TreeGrafter"/>
</dbReference>
<proteinExistence type="predicted"/>